<protein>
    <submittedName>
        <fullName evidence="2">Uncharacterized protein</fullName>
    </submittedName>
</protein>
<comment type="caution">
    <text evidence="2">The sequence shown here is derived from an EMBL/GenBank/DDBJ whole genome shotgun (WGS) entry which is preliminary data.</text>
</comment>
<dbReference type="OrthoDB" id="7857490at2"/>
<dbReference type="RefSeq" id="WP_037926608.1">
    <property type="nucleotide sequence ID" value="NZ_CP054599.1"/>
</dbReference>
<name>A0A073IYK1_9RHOB</name>
<dbReference type="AlphaFoldDB" id="A0A073IYK1"/>
<sequence>MRLWVAILCSSLAATSATAGAWLRDKGAGFSATTTTLTDQLVTKNSIYFEYGLTTKTTIGLDVDMIATGWGQIGSGRVFARRALPFGNDRSVWAYQIGLGADFDGIAVTPLARLGLSYGRGIKLGRYDGWLGVDTALQWNFGTALRTAKVDTIAGLKFNNRSKAMVQMFWTGTNTGYSAATLSSSYVYTPKRGKFSYLVGVEATQSHRTGYGIKLGLWHSF</sequence>
<evidence type="ECO:0000256" key="1">
    <source>
        <dbReference type="SAM" id="SignalP"/>
    </source>
</evidence>
<feature type="chain" id="PRO_5001690074" evidence="1">
    <location>
        <begin position="22"/>
        <end position="221"/>
    </location>
</feature>
<dbReference type="Proteomes" id="UP000027746">
    <property type="component" value="Unassembled WGS sequence"/>
</dbReference>
<dbReference type="GeneID" id="68871397"/>
<gene>
    <name evidence="2" type="ORF">SUH3_20880</name>
</gene>
<evidence type="ECO:0000313" key="3">
    <source>
        <dbReference type="Proteomes" id="UP000027746"/>
    </source>
</evidence>
<evidence type="ECO:0000313" key="2">
    <source>
        <dbReference type="EMBL" id="KEJ95443.1"/>
    </source>
</evidence>
<feature type="signal peptide" evidence="1">
    <location>
        <begin position="1"/>
        <end position="21"/>
    </location>
</feature>
<dbReference type="EMBL" id="JAMD01000006">
    <property type="protein sequence ID" value="KEJ95443.1"/>
    <property type="molecule type" value="Genomic_DNA"/>
</dbReference>
<keyword evidence="3" id="KW-1185">Reference proteome</keyword>
<proteinExistence type="predicted"/>
<accession>A0A073IYK1</accession>
<organism evidence="2 3">
    <name type="scientific">Pseudosulfitobacter pseudonitzschiae</name>
    <dbReference type="NCBI Taxonomy" id="1402135"/>
    <lineage>
        <taxon>Bacteria</taxon>
        <taxon>Pseudomonadati</taxon>
        <taxon>Pseudomonadota</taxon>
        <taxon>Alphaproteobacteria</taxon>
        <taxon>Rhodobacterales</taxon>
        <taxon>Roseobacteraceae</taxon>
        <taxon>Pseudosulfitobacter</taxon>
    </lineage>
</organism>
<keyword evidence="1" id="KW-0732">Signal</keyword>
<reference evidence="2 3" key="1">
    <citation type="submission" date="2014-01" db="EMBL/GenBank/DDBJ databases">
        <title>Sulfitobacter sp. H3 (MCCC 1A00686) Genome Sequencing.</title>
        <authorList>
            <person name="Lai Q."/>
            <person name="Hong Z."/>
        </authorList>
    </citation>
    <scope>NUCLEOTIDE SEQUENCE [LARGE SCALE GENOMIC DNA]</scope>
    <source>
        <strain evidence="2 3">H3</strain>
    </source>
</reference>